<reference evidence="1" key="1">
    <citation type="submission" date="2022-06" db="EMBL/GenBank/DDBJ databases">
        <authorList>
            <person name="Legras J.-L."/>
            <person name="Devillers H."/>
            <person name="Grondin C."/>
        </authorList>
    </citation>
    <scope>NUCLEOTIDE SEQUENCE</scope>
    <source>
        <strain evidence="1">CLIB 1444</strain>
    </source>
</reference>
<proteinExistence type="predicted"/>
<protein>
    <submittedName>
        <fullName evidence="1">Uncharacterized protein</fullName>
    </submittedName>
</protein>
<accession>A0ACA9Y9H5</accession>
<dbReference type="Proteomes" id="UP001152531">
    <property type="component" value="Unassembled WGS sequence"/>
</dbReference>
<evidence type="ECO:0000313" key="1">
    <source>
        <dbReference type="EMBL" id="CAH6721405.1"/>
    </source>
</evidence>
<sequence>MLEMSIGDKVSLEFEDKLDILKEEYKLADPETLSELLLVCDGSLKKTRAILDETFQRTLSSKHALYQSSITSMFMGSKKRKVEQPKKLEQPGDNERTRIITLYDEHQVKEFLHPYVSLHKNFTPHKLSNVMLQYLMENKHKFSPTEFYMFEKKCKSDHSSGMLYLPGAVNTDDMYYNGVRHNTYELDNELLEVTDLVNSYLNDEIIPKYPKLPFQQPDFKCSGCVVNYYENLSNKLDWHSDRLQSIGPHCYIASLSLGSTREFRLRRHSQPKIIYSIHLPHNSLLLMHPGCQELFKHCVNPLKKTLQMNSLSQSSRFNLTFRYFPPNFTAHRPKCKCDLPMVLRRSYKSPNDENFGKYHWTCENVYMNKDCHTFHWADFNDPDNNFISQDNDSVSKWDGQ</sequence>
<organism evidence="1 2">
    <name type="scientific">[Candida] jaroonii</name>
    <dbReference type="NCBI Taxonomy" id="467808"/>
    <lineage>
        <taxon>Eukaryota</taxon>
        <taxon>Fungi</taxon>
        <taxon>Dikarya</taxon>
        <taxon>Ascomycota</taxon>
        <taxon>Saccharomycotina</taxon>
        <taxon>Pichiomycetes</taxon>
        <taxon>Debaryomycetaceae</taxon>
        <taxon>Yamadazyma</taxon>
    </lineage>
</organism>
<dbReference type="EMBL" id="CALSDN010000006">
    <property type="protein sequence ID" value="CAH6721405.1"/>
    <property type="molecule type" value="Genomic_DNA"/>
</dbReference>
<name>A0ACA9Y9H5_9ASCO</name>
<evidence type="ECO:0000313" key="2">
    <source>
        <dbReference type="Proteomes" id="UP001152531"/>
    </source>
</evidence>
<gene>
    <name evidence="1" type="ORF">CLIB1444_06S01420</name>
</gene>
<comment type="caution">
    <text evidence="1">The sequence shown here is derived from an EMBL/GenBank/DDBJ whole genome shotgun (WGS) entry which is preliminary data.</text>
</comment>
<keyword evidence="2" id="KW-1185">Reference proteome</keyword>